<evidence type="ECO:0000313" key="1">
    <source>
        <dbReference type="EMBL" id="KAH0936354.1"/>
    </source>
</evidence>
<protein>
    <recommendedName>
        <fullName evidence="3">Helitron helicase-like domain-containing protein</fullName>
    </recommendedName>
</protein>
<organism evidence="1 2">
    <name type="scientific">Brassica napus</name>
    <name type="common">Rape</name>
    <dbReference type="NCBI Taxonomy" id="3708"/>
    <lineage>
        <taxon>Eukaryota</taxon>
        <taxon>Viridiplantae</taxon>
        <taxon>Streptophyta</taxon>
        <taxon>Embryophyta</taxon>
        <taxon>Tracheophyta</taxon>
        <taxon>Spermatophyta</taxon>
        <taxon>Magnoliopsida</taxon>
        <taxon>eudicotyledons</taxon>
        <taxon>Gunneridae</taxon>
        <taxon>Pentapetalae</taxon>
        <taxon>rosids</taxon>
        <taxon>malvids</taxon>
        <taxon>Brassicales</taxon>
        <taxon>Brassicaceae</taxon>
        <taxon>Brassiceae</taxon>
        <taxon>Brassica</taxon>
    </lineage>
</organism>
<name>A0ABQ8E430_BRANA</name>
<evidence type="ECO:0008006" key="3">
    <source>
        <dbReference type="Google" id="ProtNLM"/>
    </source>
</evidence>
<keyword evidence="2" id="KW-1185">Reference proteome</keyword>
<dbReference type="Proteomes" id="UP000824890">
    <property type="component" value="Unassembled WGS sequence"/>
</dbReference>
<dbReference type="EMBL" id="JAGKQM010000003">
    <property type="protein sequence ID" value="KAH0936354.1"/>
    <property type="molecule type" value="Genomic_DNA"/>
</dbReference>
<reference evidence="1 2" key="1">
    <citation type="submission" date="2021-05" db="EMBL/GenBank/DDBJ databases">
        <title>Genome Assembly of Synthetic Allotetraploid Brassica napus Reveals Homoeologous Exchanges between Subgenomes.</title>
        <authorList>
            <person name="Davis J.T."/>
        </authorList>
    </citation>
    <scope>NUCLEOTIDE SEQUENCE [LARGE SCALE GENOMIC DNA]</scope>
    <source>
        <strain evidence="2">cv. Da-Ae</strain>
        <tissue evidence="1">Seedling</tissue>
    </source>
</reference>
<proteinExistence type="predicted"/>
<dbReference type="PANTHER" id="PTHR45786:SF66">
    <property type="entry name" value="HOOK MOTIF PROTEIN, PUTATIVE-RELATED"/>
    <property type="match status" value="1"/>
</dbReference>
<comment type="caution">
    <text evidence="1">The sequence shown here is derived from an EMBL/GenBank/DDBJ whole genome shotgun (WGS) entry which is preliminary data.</text>
</comment>
<dbReference type="PANTHER" id="PTHR45786">
    <property type="entry name" value="DNA BINDING PROTEIN-LIKE"/>
    <property type="match status" value="1"/>
</dbReference>
<accession>A0ABQ8E430</accession>
<evidence type="ECO:0000313" key="2">
    <source>
        <dbReference type="Proteomes" id="UP000824890"/>
    </source>
</evidence>
<gene>
    <name evidence="1" type="ORF">HID58_013471</name>
</gene>
<sequence>MWYGKDSYPSFSKSSSGIAYNMMFSFTSLWGRIDHTINNGRYPYVFKISGENYHLMGDMLQKMVKSKFLQLYKYDNINEISNRYWSRRIKSERRYCLNFEETFGRSESHVKAFRQSSDIFDVETHNLPTADQVAALTPGDFIMNIEKRDIILELNTCRYHRISEKLTYFPLQCPILFPYGGDSFPLDIPIGLQNTTGRKRKSITMQEFSLRIKFWRDQEGYFKSFLSLDTQCLNQIVYVTQKKLRCNNYENIKKPLRLMSKL</sequence>